<comment type="caution">
    <text evidence="1">The sequence shown here is derived from an EMBL/GenBank/DDBJ whole genome shotgun (WGS) entry which is preliminary data.</text>
</comment>
<organism evidence="1 2">
    <name type="scientific">Symmachiella macrocystis</name>
    <dbReference type="NCBI Taxonomy" id="2527985"/>
    <lineage>
        <taxon>Bacteria</taxon>
        <taxon>Pseudomonadati</taxon>
        <taxon>Planctomycetota</taxon>
        <taxon>Planctomycetia</taxon>
        <taxon>Planctomycetales</taxon>
        <taxon>Planctomycetaceae</taxon>
        <taxon>Symmachiella</taxon>
    </lineage>
</organism>
<accession>A0A5C6B804</accession>
<evidence type="ECO:0000313" key="2">
    <source>
        <dbReference type="Proteomes" id="UP000320735"/>
    </source>
</evidence>
<reference evidence="1 2" key="1">
    <citation type="submission" date="2019-02" db="EMBL/GenBank/DDBJ databases">
        <title>Deep-cultivation of Planctomycetes and their phenomic and genomic characterization uncovers novel biology.</title>
        <authorList>
            <person name="Wiegand S."/>
            <person name="Jogler M."/>
            <person name="Boedeker C."/>
            <person name="Pinto D."/>
            <person name="Vollmers J."/>
            <person name="Rivas-Marin E."/>
            <person name="Kohn T."/>
            <person name="Peeters S.H."/>
            <person name="Heuer A."/>
            <person name="Rast P."/>
            <person name="Oberbeckmann S."/>
            <person name="Bunk B."/>
            <person name="Jeske O."/>
            <person name="Meyerdierks A."/>
            <person name="Storesund J.E."/>
            <person name="Kallscheuer N."/>
            <person name="Luecker S."/>
            <person name="Lage O.M."/>
            <person name="Pohl T."/>
            <person name="Merkel B.J."/>
            <person name="Hornburger P."/>
            <person name="Mueller R.-W."/>
            <person name="Bruemmer F."/>
            <person name="Labrenz M."/>
            <person name="Spormann A.M."/>
            <person name="Op Den Camp H."/>
            <person name="Overmann J."/>
            <person name="Amann R."/>
            <person name="Jetten M.S.M."/>
            <person name="Mascher T."/>
            <person name="Medema M.H."/>
            <person name="Devos D.P."/>
            <person name="Kaster A.-K."/>
            <person name="Ovreas L."/>
            <person name="Rohde M."/>
            <person name="Galperin M.Y."/>
            <person name="Jogler C."/>
        </authorList>
    </citation>
    <scope>NUCLEOTIDE SEQUENCE [LARGE SCALE GENOMIC DNA]</scope>
    <source>
        <strain evidence="1 2">CA54</strain>
    </source>
</reference>
<proteinExistence type="predicted"/>
<dbReference type="Proteomes" id="UP000320735">
    <property type="component" value="Unassembled WGS sequence"/>
</dbReference>
<protein>
    <submittedName>
        <fullName evidence="1">Uncharacterized protein</fullName>
    </submittedName>
</protein>
<dbReference type="AlphaFoldDB" id="A0A5C6B804"/>
<sequence length="59" mass="6441">MVAGSSFLRCLKKPILVKEWSRQPTPTIDAGDIWAICTFGMDHGQRNPTILAGNAAEAR</sequence>
<gene>
    <name evidence="1" type="ORF">CA54_50410</name>
</gene>
<dbReference type="EMBL" id="SJPP01000003">
    <property type="protein sequence ID" value="TWU06644.1"/>
    <property type="molecule type" value="Genomic_DNA"/>
</dbReference>
<name>A0A5C6B804_9PLAN</name>
<evidence type="ECO:0000313" key="1">
    <source>
        <dbReference type="EMBL" id="TWU06644.1"/>
    </source>
</evidence>
<keyword evidence="2" id="KW-1185">Reference proteome</keyword>